<accession>A0A5C6FGV8</accession>
<sequence>MWGWVEWVAGSIVRKRLPCTEAISRSVTCSAFSLVVIDILSFSGRSSDSNTAVLGRVVSLAIRLLCEVCHGRGLVVAPRYRLKAA</sequence>
<name>A0A5C6FGV8_9BACT</name>
<evidence type="ECO:0000313" key="2">
    <source>
        <dbReference type="Proteomes" id="UP000318288"/>
    </source>
</evidence>
<evidence type="ECO:0000313" key="1">
    <source>
        <dbReference type="EMBL" id="TWU58899.1"/>
    </source>
</evidence>
<protein>
    <submittedName>
        <fullName evidence="1">Uncharacterized protein</fullName>
    </submittedName>
</protein>
<dbReference type="AlphaFoldDB" id="A0A5C6FGV8"/>
<dbReference type="Proteomes" id="UP000318288">
    <property type="component" value="Unassembled WGS sequence"/>
</dbReference>
<keyword evidence="2" id="KW-1185">Reference proteome</keyword>
<gene>
    <name evidence="1" type="ORF">Poly51_16790</name>
</gene>
<reference evidence="1 2" key="1">
    <citation type="submission" date="2019-02" db="EMBL/GenBank/DDBJ databases">
        <title>Deep-cultivation of Planctomycetes and their phenomic and genomic characterization uncovers novel biology.</title>
        <authorList>
            <person name="Wiegand S."/>
            <person name="Jogler M."/>
            <person name="Boedeker C."/>
            <person name="Pinto D."/>
            <person name="Vollmers J."/>
            <person name="Rivas-Marin E."/>
            <person name="Kohn T."/>
            <person name="Peeters S.H."/>
            <person name="Heuer A."/>
            <person name="Rast P."/>
            <person name="Oberbeckmann S."/>
            <person name="Bunk B."/>
            <person name="Jeske O."/>
            <person name="Meyerdierks A."/>
            <person name="Storesund J.E."/>
            <person name="Kallscheuer N."/>
            <person name="Luecker S."/>
            <person name="Lage O.M."/>
            <person name="Pohl T."/>
            <person name="Merkel B.J."/>
            <person name="Hornburger P."/>
            <person name="Mueller R.-W."/>
            <person name="Bruemmer F."/>
            <person name="Labrenz M."/>
            <person name="Spormann A.M."/>
            <person name="Op Den Camp H."/>
            <person name="Overmann J."/>
            <person name="Amann R."/>
            <person name="Jetten M.S.M."/>
            <person name="Mascher T."/>
            <person name="Medema M.H."/>
            <person name="Devos D.P."/>
            <person name="Kaster A.-K."/>
            <person name="Ovreas L."/>
            <person name="Rohde M."/>
            <person name="Galperin M.Y."/>
            <person name="Jogler C."/>
        </authorList>
    </citation>
    <scope>NUCLEOTIDE SEQUENCE [LARGE SCALE GENOMIC DNA]</scope>
    <source>
        <strain evidence="1 2">Poly51</strain>
    </source>
</reference>
<organism evidence="1 2">
    <name type="scientific">Rubripirellula tenax</name>
    <dbReference type="NCBI Taxonomy" id="2528015"/>
    <lineage>
        <taxon>Bacteria</taxon>
        <taxon>Pseudomonadati</taxon>
        <taxon>Planctomycetota</taxon>
        <taxon>Planctomycetia</taxon>
        <taxon>Pirellulales</taxon>
        <taxon>Pirellulaceae</taxon>
        <taxon>Rubripirellula</taxon>
    </lineage>
</organism>
<comment type="caution">
    <text evidence="1">The sequence shown here is derived from an EMBL/GenBank/DDBJ whole genome shotgun (WGS) entry which is preliminary data.</text>
</comment>
<proteinExistence type="predicted"/>
<dbReference type="EMBL" id="SJPW01000002">
    <property type="protein sequence ID" value="TWU58899.1"/>
    <property type="molecule type" value="Genomic_DNA"/>
</dbReference>